<organism evidence="2 3">
    <name type="scientific">Rangifer tarandus platyrhynchus</name>
    <name type="common">Svalbard reindeer</name>
    <dbReference type="NCBI Taxonomy" id="3082113"/>
    <lineage>
        <taxon>Eukaryota</taxon>
        <taxon>Metazoa</taxon>
        <taxon>Chordata</taxon>
        <taxon>Craniata</taxon>
        <taxon>Vertebrata</taxon>
        <taxon>Euteleostomi</taxon>
        <taxon>Mammalia</taxon>
        <taxon>Eutheria</taxon>
        <taxon>Laurasiatheria</taxon>
        <taxon>Artiodactyla</taxon>
        <taxon>Ruminantia</taxon>
        <taxon>Pecora</taxon>
        <taxon>Cervidae</taxon>
        <taxon>Odocoileinae</taxon>
        <taxon>Rangifer</taxon>
    </lineage>
</organism>
<feature type="region of interest" description="Disordered" evidence="1">
    <location>
        <begin position="1"/>
        <end position="42"/>
    </location>
</feature>
<proteinExistence type="predicted"/>
<evidence type="ECO:0000256" key="1">
    <source>
        <dbReference type="SAM" id="MobiDB-lite"/>
    </source>
</evidence>
<protein>
    <submittedName>
        <fullName evidence="2">Uncharacterized protein</fullName>
    </submittedName>
</protein>
<dbReference type="EMBL" id="OX459947">
    <property type="protein sequence ID" value="CAI9154132.1"/>
    <property type="molecule type" value="Genomic_DNA"/>
</dbReference>
<feature type="compositionally biased region" description="Basic and acidic residues" evidence="1">
    <location>
        <begin position="25"/>
        <end position="39"/>
    </location>
</feature>
<name>A0ABN8XXP5_RANTA</name>
<dbReference type="Proteomes" id="UP001176941">
    <property type="component" value="Chromosome 11"/>
</dbReference>
<keyword evidence="3" id="KW-1185">Reference proteome</keyword>
<evidence type="ECO:0000313" key="3">
    <source>
        <dbReference type="Proteomes" id="UP001176941"/>
    </source>
</evidence>
<sequence length="141" mass="14913">MRRLHFTSEMNTWVSGDGTGPGAVGREEGKEDGVGRLKTDAGVVQEPESLARLRMGVVRALRAGGHRKGSPPVSRRQGLLATAAWTHQPGQGTPSLRQHRPLCAPLAGIPVLTVAVGESGQKAAKLADDSPGMRQDCGKRF</sequence>
<reference evidence="2" key="1">
    <citation type="submission" date="2023-04" db="EMBL/GenBank/DDBJ databases">
        <authorList>
            <consortium name="ELIXIR-Norway"/>
        </authorList>
    </citation>
    <scope>NUCLEOTIDE SEQUENCE [LARGE SCALE GENOMIC DNA]</scope>
</reference>
<accession>A0ABN8XXP5</accession>
<gene>
    <name evidence="2" type="ORF">MRATA1EN1_LOCUS3094</name>
</gene>
<evidence type="ECO:0000313" key="2">
    <source>
        <dbReference type="EMBL" id="CAI9154132.1"/>
    </source>
</evidence>